<organism evidence="1">
    <name type="scientific">marine metagenome</name>
    <dbReference type="NCBI Taxonomy" id="408172"/>
    <lineage>
        <taxon>unclassified sequences</taxon>
        <taxon>metagenomes</taxon>
        <taxon>ecological metagenomes</taxon>
    </lineage>
</organism>
<dbReference type="Gene3D" id="3.10.450.50">
    <property type="match status" value="1"/>
</dbReference>
<evidence type="ECO:0008006" key="2">
    <source>
        <dbReference type="Google" id="ProtNLM"/>
    </source>
</evidence>
<dbReference type="AlphaFoldDB" id="A0A382XCB4"/>
<dbReference type="PANTHER" id="PTHR38436:SF1">
    <property type="entry name" value="ESTER CYCLASE"/>
    <property type="match status" value="1"/>
</dbReference>
<accession>A0A382XCB4</accession>
<proteinExistence type="predicted"/>
<protein>
    <recommendedName>
        <fullName evidence="2">SnoaL-like domain-containing protein</fullName>
    </recommendedName>
</protein>
<gene>
    <name evidence="1" type="ORF">METZ01_LOCUS420835</name>
</gene>
<reference evidence="1" key="1">
    <citation type="submission" date="2018-05" db="EMBL/GenBank/DDBJ databases">
        <authorList>
            <person name="Lanie J.A."/>
            <person name="Ng W.-L."/>
            <person name="Kazmierczak K.M."/>
            <person name="Andrzejewski T.M."/>
            <person name="Davidsen T.M."/>
            <person name="Wayne K.J."/>
            <person name="Tettelin H."/>
            <person name="Glass J.I."/>
            <person name="Rusch D."/>
            <person name="Podicherti R."/>
            <person name="Tsui H.-C.T."/>
            <person name="Winkler M.E."/>
        </authorList>
    </citation>
    <scope>NUCLEOTIDE SEQUENCE</scope>
</reference>
<dbReference type="SUPFAM" id="SSF54427">
    <property type="entry name" value="NTF2-like"/>
    <property type="match status" value="1"/>
</dbReference>
<dbReference type="PANTHER" id="PTHR38436">
    <property type="entry name" value="POLYKETIDE CYCLASE SNOAL-LIKE DOMAIN"/>
    <property type="match status" value="1"/>
</dbReference>
<dbReference type="InterPro" id="IPR032710">
    <property type="entry name" value="NTF2-like_dom_sf"/>
</dbReference>
<dbReference type="GO" id="GO:0030638">
    <property type="term" value="P:polyketide metabolic process"/>
    <property type="evidence" value="ECO:0007669"/>
    <property type="project" value="InterPro"/>
</dbReference>
<dbReference type="EMBL" id="UINC01166174">
    <property type="protein sequence ID" value="SVD67981.1"/>
    <property type="molecule type" value="Genomic_DNA"/>
</dbReference>
<name>A0A382XCB4_9ZZZZ</name>
<sequence length="155" mass="17236">MFMKITKNLFYGMVSIVLLAMATNCGTPSPDKNTDALLDAQAKLERDLAMYEDTWSRFLKGDTAIVNEDRFQKDVVVVTEEGDLVGIEACKKFYMNYLTGFSDIEFTIIDAIGQGDRLVKHWNFKGTHTGEFFGIPASGNKLNLSGTTLVTMKDG</sequence>
<evidence type="ECO:0000313" key="1">
    <source>
        <dbReference type="EMBL" id="SVD67981.1"/>
    </source>
</evidence>
<feature type="non-terminal residue" evidence="1">
    <location>
        <position position="155"/>
    </location>
</feature>
<dbReference type="InterPro" id="IPR009959">
    <property type="entry name" value="Cyclase_SnoaL-like"/>
</dbReference>
<dbReference type="Pfam" id="PF07366">
    <property type="entry name" value="SnoaL"/>
    <property type="match status" value="1"/>
</dbReference>